<protein>
    <submittedName>
        <fullName evidence="2">Uncharacterized protein</fullName>
    </submittedName>
</protein>
<evidence type="ECO:0000313" key="1">
    <source>
        <dbReference type="Proteomes" id="UP000887565"/>
    </source>
</evidence>
<proteinExistence type="predicted"/>
<reference evidence="2" key="1">
    <citation type="submission" date="2022-11" db="UniProtKB">
        <authorList>
            <consortium name="WormBaseParasite"/>
        </authorList>
    </citation>
    <scope>IDENTIFICATION</scope>
</reference>
<keyword evidence="1" id="KW-1185">Reference proteome</keyword>
<name>A0A915J0K9_ROMCU</name>
<sequence length="62" mass="6781">MPAIVIFIELAHIGPTNVTCPAHIAIKFDCTRFVIAHHQYNAKDLVSQSVQEVPLPAISADQ</sequence>
<evidence type="ECO:0000313" key="2">
    <source>
        <dbReference type="WBParaSite" id="nRc.2.0.1.t19634-RA"/>
    </source>
</evidence>
<organism evidence="1 2">
    <name type="scientific">Romanomermis culicivorax</name>
    <name type="common">Nematode worm</name>
    <dbReference type="NCBI Taxonomy" id="13658"/>
    <lineage>
        <taxon>Eukaryota</taxon>
        <taxon>Metazoa</taxon>
        <taxon>Ecdysozoa</taxon>
        <taxon>Nematoda</taxon>
        <taxon>Enoplea</taxon>
        <taxon>Dorylaimia</taxon>
        <taxon>Mermithida</taxon>
        <taxon>Mermithoidea</taxon>
        <taxon>Mermithidae</taxon>
        <taxon>Romanomermis</taxon>
    </lineage>
</organism>
<accession>A0A915J0K9</accession>
<dbReference type="Proteomes" id="UP000887565">
    <property type="component" value="Unplaced"/>
</dbReference>
<dbReference type="WBParaSite" id="nRc.2.0.1.t19634-RA">
    <property type="protein sequence ID" value="nRc.2.0.1.t19634-RA"/>
    <property type="gene ID" value="nRc.2.0.1.g19634"/>
</dbReference>
<dbReference type="AlphaFoldDB" id="A0A915J0K9"/>